<evidence type="ECO:0000313" key="4">
    <source>
        <dbReference type="EMBL" id="MET1255498.1"/>
    </source>
</evidence>
<dbReference type="SUPFAM" id="SSF48179">
    <property type="entry name" value="6-phosphogluconate dehydrogenase C-terminal domain-like"/>
    <property type="match status" value="1"/>
</dbReference>
<dbReference type="PANTHER" id="PTHR48075:SF5">
    <property type="entry name" value="3-HYDROXYBUTYRYL-COA DEHYDROGENASE"/>
    <property type="match status" value="1"/>
</dbReference>
<dbReference type="RefSeq" id="WP_353896084.1">
    <property type="nucleotide sequence ID" value="NZ_JBEVCJ010000010.1"/>
</dbReference>
<feature type="domain" description="3-hydroxyacyl-CoA dehydrogenase C-terminal" evidence="2">
    <location>
        <begin position="184"/>
        <end position="280"/>
    </location>
</feature>
<dbReference type="Pfam" id="PF00725">
    <property type="entry name" value="3HCDH"/>
    <property type="match status" value="1"/>
</dbReference>
<dbReference type="EMBL" id="JBEVCJ010000010">
    <property type="protein sequence ID" value="MET1255498.1"/>
    <property type="molecule type" value="Genomic_DNA"/>
</dbReference>
<gene>
    <name evidence="4" type="ORF">ABVT43_10200</name>
</gene>
<sequence>MKIGIIGAGVMGVDTAISCIAAGHSVILVDRDESIIQNVEKNLLRNLRPYKMVLPSLRDLDNDKLCQQIQYTTDLKDLADTHWIIENASEEWETKKQIYQNLSTICSASTYIGVNTSCISITKIGALLKHPENIIGMHFMNPVPIKTCVELIKGFHTAENTINAANELLSTLNKKGVLVEDLPGFVSNRLSHLFMNEAAFLVQDGVASAANIDKIFKDGYGHTMGPLETADLIGLDTVVNSLKVLYESYQDSKFRCCPLLQKMVDAGLLGRKSGQGFYQY</sequence>
<dbReference type="InterPro" id="IPR036291">
    <property type="entry name" value="NAD(P)-bd_dom_sf"/>
</dbReference>
<organism evidence="4 5">
    <name type="scientific">Aliikangiella maris</name>
    <dbReference type="NCBI Taxonomy" id="3162458"/>
    <lineage>
        <taxon>Bacteria</taxon>
        <taxon>Pseudomonadati</taxon>
        <taxon>Pseudomonadota</taxon>
        <taxon>Gammaproteobacteria</taxon>
        <taxon>Oceanospirillales</taxon>
        <taxon>Pleioneaceae</taxon>
        <taxon>Aliikangiella</taxon>
    </lineage>
</organism>
<dbReference type="InterPro" id="IPR006176">
    <property type="entry name" value="3-OHacyl-CoA_DH_NAD-bd"/>
</dbReference>
<evidence type="ECO:0000259" key="2">
    <source>
        <dbReference type="Pfam" id="PF00725"/>
    </source>
</evidence>
<evidence type="ECO:0000259" key="3">
    <source>
        <dbReference type="Pfam" id="PF02737"/>
    </source>
</evidence>
<dbReference type="InterPro" id="IPR022694">
    <property type="entry name" value="3-OHacyl-CoA_DH"/>
</dbReference>
<evidence type="ECO:0000256" key="1">
    <source>
        <dbReference type="ARBA" id="ARBA00023002"/>
    </source>
</evidence>
<dbReference type="InterPro" id="IPR006108">
    <property type="entry name" value="3HC_DH_C"/>
</dbReference>
<dbReference type="Gene3D" id="1.10.1040.10">
    <property type="entry name" value="N-(1-d-carboxylethyl)-l-norvaline Dehydrogenase, domain 2"/>
    <property type="match status" value="1"/>
</dbReference>
<dbReference type="Gene3D" id="3.40.50.720">
    <property type="entry name" value="NAD(P)-binding Rossmann-like Domain"/>
    <property type="match status" value="1"/>
</dbReference>
<proteinExistence type="predicted"/>
<dbReference type="Proteomes" id="UP001548189">
    <property type="component" value="Unassembled WGS sequence"/>
</dbReference>
<protein>
    <submittedName>
        <fullName evidence="4">3-hydroxyacyl-CoA dehydrogenase NAD-binding domain-containing protein</fullName>
    </submittedName>
</protein>
<keyword evidence="1" id="KW-0560">Oxidoreductase</keyword>
<dbReference type="SUPFAM" id="SSF51735">
    <property type="entry name" value="NAD(P)-binding Rossmann-fold domains"/>
    <property type="match status" value="1"/>
</dbReference>
<reference evidence="4 5" key="1">
    <citation type="submission" date="2024-06" db="EMBL/GenBank/DDBJ databases">
        <authorList>
            <person name="Li F."/>
        </authorList>
    </citation>
    <scope>NUCLEOTIDE SEQUENCE [LARGE SCALE GENOMIC DNA]</scope>
    <source>
        <strain evidence="4 5">GXAS 311</strain>
    </source>
</reference>
<feature type="domain" description="3-hydroxyacyl-CoA dehydrogenase NAD binding" evidence="3">
    <location>
        <begin position="2"/>
        <end position="181"/>
    </location>
</feature>
<dbReference type="InterPro" id="IPR013328">
    <property type="entry name" value="6PGD_dom2"/>
</dbReference>
<dbReference type="InterPro" id="IPR008927">
    <property type="entry name" value="6-PGluconate_DH-like_C_sf"/>
</dbReference>
<accession>A0ABV2BU94</accession>
<name>A0ABV2BU94_9GAMM</name>
<comment type="caution">
    <text evidence="4">The sequence shown here is derived from an EMBL/GenBank/DDBJ whole genome shotgun (WGS) entry which is preliminary data.</text>
</comment>
<dbReference type="PIRSF" id="PIRSF000105">
    <property type="entry name" value="HCDH"/>
    <property type="match status" value="1"/>
</dbReference>
<dbReference type="Pfam" id="PF02737">
    <property type="entry name" value="3HCDH_N"/>
    <property type="match status" value="1"/>
</dbReference>
<evidence type="ECO:0000313" key="5">
    <source>
        <dbReference type="Proteomes" id="UP001548189"/>
    </source>
</evidence>
<dbReference type="PANTHER" id="PTHR48075">
    <property type="entry name" value="3-HYDROXYACYL-COA DEHYDROGENASE FAMILY PROTEIN"/>
    <property type="match status" value="1"/>
</dbReference>
<keyword evidence="5" id="KW-1185">Reference proteome</keyword>